<dbReference type="GeneID" id="28980009"/>
<name>A0A0J1B196_9TREE</name>
<feature type="signal peptide" evidence="1">
    <location>
        <begin position="1"/>
        <end position="15"/>
    </location>
</feature>
<dbReference type="AlphaFoldDB" id="A0A0J1B196"/>
<sequence>MLMLSLFPMAGVAACTPLTTDCWLTLEHDSTKMQVYGSTPMPKLRRALREWPLGRIAAESCGVTGRMYAHIETLSGRVKQR</sequence>
<feature type="chain" id="PRO_5012226920" evidence="1">
    <location>
        <begin position="16"/>
        <end position="81"/>
    </location>
</feature>
<organism evidence="2 3">
    <name type="scientific">Cutaneotrichosporon oleaginosum</name>
    <dbReference type="NCBI Taxonomy" id="879819"/>
    <lineage>
        <taxon>Eukaryota</taxon>
        <taxon>Fungi</taxon>
        <taxon>Dikarya</taxon>
        <taxon>Basidiomycota</taxon>
        <taxon>Agaricomycotina</taxon>
        <taxon>Tremellomycetes</taxon>
        <taxon>Trichosporonales</taxon>
        <taxon>Trichosporonaceae</taxon>
        <taxon>Cutaneotrichosporon</taxon>
    </lineage>
</organism>
<evidence type="ECO:0000313" key="3">
    <source>
        <dbReference type="Proteomes" id="UP000053611"/>
    </source>
</evidence>
<accession>A0A0J1B196</accession>
<evidence type="ECO:0000256" key="1">
    <source>
        <dbReference type="SAM" id="SignalP"/>
    </source>
</evidence>
<dbReference type="RefSeq" id="XP_018277860.1">
    <property type="nucleotide sequence ID" value="XM_018419406.1"/>
</dbReference>
<reference evidence="2 3" key="1">
    <citation type="submission" date="2015-03" db="EMBL/GenBank/DDBJ databases">
        <title>Genomics and transcriptomics of the oil-accumulating basidiomycete yeast T. oleaginosus allow insights into substrate utilization and the diverse evolutionary trajectories of mating systems in fungi.</title>
        <authorList>
            <consortium name="DOE Joint Genome Institute"/>
            <person name="Kourist R."/>
            <person name="Kracht O."/>
            <person name="Bracharz F."/>
            <person name="Lipzen A."/>
            <person name="Nolan M."/>
            <person name="Ohm R."/>
            <person name="Grigoriev I."/>
            <person name="Sun S."/>
            <person name="Heitman J."/>
            <person name="Bruck T."/>
            <person name="Nowrousian M."/>
        </authorList>
    </citation>
    <scope>NUCLEOTIDE SEQUENCE [LARGE SCALE GENOMIC DNA]</scope>
    <source>
        <strain evidence="2 3">IBC0246</strain>
    </source>
</reference>
<proteinExistence type="predicted"/>
<dbReference type="Proteomes" id="UP000053611">
    <property type="component" value="Unassembled WGS sequence"/>
</dbReference>
<keyword evidence="1" id="KW-0732">Signal</keyword>
<evidence type="ECO:0000313" key="2">
    <source>
        <dbReference type="EMBL" id="KLT41369.1"/>
    </source>
</evidence>
<keyword evidence="3" id="KW-1185">Reference proteome</keyword>
<gene>
    <name evidence="2" type="ORF">CC85DRAFT_123660</name>
</gene>
<dbReference type="EMBL" id="KQ087219">
    <property type="protein sequence ID" value="KLT41369.1"/>
    <property type="molecule type" value="Genomic_DNA"/>
</dbReference>
<protein>
    <submittedName>
        <fullName evidence="2">Uncharacterized protein</fullName>
    </submittedName>
</protein>